<feature type="compositionally biased region" description="Basic and acidic residues" evidence="8">
    <location>
        <begin position="519"/>
        <end position="528"/>
    </location>
</feature>
<dbReference type="InterPro" id="IPR015919">
    <property type="entry name" value="Cadherin-like_sf"/>
</dbReference>
<dbReference type="InterPro" id="IPR020894">
    <property type="entry name" value="Cadherin_CS"/>
</dbReference>
<dbReference type="AlphaFoldDB" id="A0A0M3IYQ6"/>
<evidence type="ECO:0000313" key="11">
    <source>
        <dbReference type="WBParaSite" id="ASIM_0000038501-mRNA-1"/>
    </source>
</evidence>
<evidence type="ECO:0000259" key="10">
    <source>
        <dbReference type="PROSITE" id="PS50268"/>
    </source>
</evidence>
<dbReference type="PANTHER" id="PTHR24026:SF125">
    <property type="entry name" value="FAT-LIKE CADHERIN-RELATED TUMOR SUPPRESSOR HOMOLOG"/>
    <property type="match status" value="1"/>
</dbReference>
<dbReference type="InterPro" id="IPR002126">
    <property type="entry name" value="Cadherin-like_dom"/>
</dbReference>
<evidence type="ECO:0000256" key="6">
    <source>
        <dbReference type="ARBA" id="ARBA00023136"/>
    </source>
</evidence>
<dbReference type="SUPFAM" id="SSF49313">
    <property type="entry name" value="Cadherin-like"/>
    <property type="match status" value="3"/>
</dbReference>
<feature type="domain" description="Cadherin" evidence="10">
    <location>
        <begin position="267"/>
        <end position="375"/>
    </location>
</feature>
<feature type="transmembrane region" description="Helical" evidence="9">
    <location>
        <begin position="447"/>
        <end position="468"/>
    </location>
</feature>
<dbReference type="PANTHER" id="PTHR24026">
    <property type="entry name" value="FAT ATYPICAL CADHERIN-RELATED"/>
    <property type="match status" value="1"/>
</dbReference>
<comment type="subcellular location">
    <subcellularLocation>
        <location evidence="1">Membrane</location>
    </subcellularLocation>
</comment>
<dbReference type="WBParaSite" id="ASIM_0000038501-mRNA-1">
    <property type="protein sequence ID" value="ASIM_0000038501-mRNA-1"/>
    <property type="gene ID" value="ASIM_0000038501"/>
</dbReference>
<dbReference type="PRINTS" id="PR00205">
    <property type="entry name" value="CADHERIN"/>
</dbReference>
<feature type="region of interest" description="Disordered" evidence="8">
    <location>
        <begin position="517"/>
        <end position="540"/>
    </location>
</feature>
<sequence>LTVMASDLGRPALKSTHDIRIEVFSHTNKSPHFKQSEYTVDVSSDATAGQNITQVSAGLDGITYSLDDSFSGLFEISNDGVVSLGRKPIKSEQNRYHIIKITATNKQGESATTTLNVFLNGEKITVVATTTSSASTERCHFLSKLYNAQIRENQLGRHKLVKVTSNCEKEGRPVEYVIAQGSAEFEMDQHSGELYVLGPLDREKRSLHFIIVNVTEVGSNTSATRSTRQINPVIEHTKSKLEAWQTLIAVHVIDENDNEPQFVKLNSDGIYVFSVDWQAPVLTPIARIHAEDADGRVPLTYSISEATIPYAKHFMLNQTSGLITLSKALINDREDVYDFEVVVSDGLHNVSVPIEIYRLAPETNIVLLSADVPQHDIEDWVVERKMSELTDKDVHVLVKQAYVNDEGQVNPQRILEQSRSALDTELPKLAVTLPAVDSTGRISMLELALILICVILLLLAFCMLFYIAKYCKRRIKGELSGEYMVDSQTAGPRPYDVEQIDRKTAQTILSSRPLPDPYEETKTYDKKLNGSSPQNPVDNHDGLQYANRTLNVPLKARFKNICVTILVKRRLRLRKGMPLNFGYFLFKLIGRETALLDTK</sequence>
<dbReference type="SMART" id="SM00112">
    <property type="entry name" value="CA"/>
    <property type="match status" value="3"/>
</dbReference>
<dbReference type="PROSITE" id="PS50268">
    <property type="entry name" value="CADHERIN_2"/>
    <property type="match status" value="2"/>
</dbReference>
<protein>
    <submittedName>
        <fullName evidence="11">Cadherin domain-containing protein</fullName>
    </submittedName>
</protein>
<evidence type="ECO:0000256" key="8">
    <source>
        <dbReference type="SAM" id="MobiDB-lite"/>
    </source>
</evidence>
<evidence type="ECO:0000256" key="9">
    <source>
        <dbReference type="SAM" id="Phobius"/>
    </source>
</evidence>
<evidence type="ECO:0000256" key="1">
    <source>
        <dbReference type="ARBA" id="ARBA00004370"/>
    </source>
</evidence>
<evidence type="ECO:0000256" key="5">
    <source>
        <dbReference type="ARBA" id="ARBA00022989"/>
    </source>
</evidence>
<keyword evidence="2 9" id="KW-0812">Transmembrane</keyword>
<keyword evidence="6 9" id="KW-0472">Membrane</keyword>
<dbReference type="GO" id="GO:0007156">
    <property type="term" value="P:homophilic cell adhesion via plasma membrane adhesion molecules"/>
    <property type="evidence" value="ECO:0007669"/>
    <property type="project" value="InterPro"/>
</dbReference>
<dbReference type="GO" id="GO:0005886">
    <property type="term" value="C:plasma membrane"/>
    <property type="evidence" value="ECO:0007669"/>
    <property type="project" value="InterPro"/>
</dbReference>
<name>A0A0M3IYQ6_ANISI</name>
<keyword evidence="4 7" id="KW-0106">Calcium</keyword>
<evidence type="ECO:0000256" key="7">
    <source>
        <dbReference type="PROSITE-ProRule" id="PRU00043"/>
    </source>
</evidence>
<dbReference type="PROSITE" id="PS00232">
    <property type="entry name" value="CADHERIN_1"/>
    <property type="match status" value="1"/>
</dbReference>
<dbReference type="GO" id="GO:0005509">
    <property type="term" value="F:calcium ion binding"/>
    <property type="evidence" value="ECO:0007669"/>
    <property type="project" value="UniProtKB-UniRule"/>
</dbReference>
<accession>A0A0M3IYQ6</accession>
<evidence type="ECO:0000256" key="4">
    <source>
        <dbReference type="ARBA" id="ARBA00022837"/>
    </source>
</evidence>
<keyword evidence="5 9" id="KW-1133">Transmembrane helix</keyword>
<organism evidence="11">
    <name type="scientific">Anisakis simplex</name>
    <name type="common">Herring worm</name>
    <dbReference type="NCBI Taxonomy" id="6269"/>
    <lineage>
        <taxon>Eukaryota</taxon>
        <taxon>Metazoa</taxon>
        <taxon>Ecdysozoa</taxon>
        <taxon>Nematoda</taxon>
        <taxon>Chromadorea</taxon>
        <taxon>Rhabditida</taxon>
        <taxon>Spirurina</taxon>
        <taxon>Ascaridomorpha</taxon>
        <taxon>Ascaridoidea</taxon>
        <taxon>Anisakidae</taxon>
        <taxon>Anisakis</taxon>
        <taxon>Anisakis simplex complex</taxon>
    </lineage>
</organism>
<feature type="domain" description="Cadherin" evidence="10">
    <location>
        <begin position="142"/>
        <end position="262"/>
    </location>
</feature>
<proteinExistence type="predicted"/>
<reference evidence="11" key="1">
    <citation type="submission" date="2017-02" db="UniProtKB">
        <authorList>
            <consortium name="WormBaseParasite"/>
        </authorList>
    </citation>
    <scope>IDENTIFICATION</scope>
</reference>
<evidence type="ECO:0000256" key="2">
    <source>
        <dbReference type="ARBA" id="ARBA00022692"/>
    </source>
</evidence>
<evidence type="ECO:0000256" key="3">
    <source>
        <dbReference type="ARBA" id="ARBA00022737"/>
    </source>
</evidence>
<dbReference type="Gene3D" id="2.60.40.60">
    <property type="entry name" value="Cadherins"/>
    <property type="match status" value="3"/>
</dbReference>
<dbReference type="CDD" id="cd11304">
    <property type="entry name" value="Cadherin_repeat"/>
    <property type="match status" value="3"/>
</dbReference>
<keyword evidence="3" id="KW-0677">Repeat</keyword>